<proteinExistence type="inferred from homology"/>
<evidence type="ECO:0000313" key="4">
    <source>
        <dbReference type="EMBL" id="ROO24589.1"/>
    </source>
</evidence>
<dbReference type="Pfam" id="PF13462">
    <property type="entry name" value="Thioredoxin_4"/>
    <property type="match status" value="1"/>
</dbReference>
<feature type="domain" description="Thioredoxin" evidence="3">
    <location>
        <begin position="1"/>
        <end position="175"/>
    </location>
</feature>
<dbReference type="RefSeq" id="WP_123592344.1">
    <property type="nucleotide sequence ID" value="NZ_AYKF01000126.1"/>
</dbReference>
<sequence length="175" mass="19369">MNASSLATIDETDHTQGPDDAPVTLIEYGDFECPVCGQAYPIVERLRRDYGDDLRFAFRHLPLNKVHPHAAQAAQAAEAAGAQDAFWAMHAALFEHQRALEYEDLKGYAEDLALDTERFARELDERVYNKRVQADLRGGVRAGANGTPTFFINGVRHDGDFDFDTLSQAITKAGA</sequence>
<dbReference type="OrthoDB" id="9780340at2"/>
<organism evidence="4 5">
    <name type="scientific">Salinisphaera orenii YIM 95161</name>
    <dbReference type="NCBI Taxonomy" id="1051139"/>
    <lineage>
        <taxon>Bacteria</taxon>
        <taxon>Pseudomonadati</taxon>
        <taxon>Pseudomonadota</taxon>
        <taxon>Gammaproteobacteria</taxon>
        <taxon>Salinisphaerales</taxon>
        <taxon>Salinisphaeraceae</taxon>
        <taxon>Salinisphaera</taxon>
    </lineage>
</organism>
<dbReference type="Gene3D" id="3.40.30.10">
    <property type="entry name" value="Glutaredoxin"/>
    <property type="match status" value="1"/>
</dbReference>
<reference evidence="4 5" key="1">
    <citation type="submission" date="2013-10" db="EMBL/GenBank/DDBJ databases">
        <title>Salinisphaera halophila YIM 95161 Genome Sequencing.</title>
        <authorList>
            <person name="Lai Q."/>
            <person name="Li C."/>
            <person name="Shao Z."/>
        </authorList>
    </citation>
    <scope>NUCLEOTIDE SEQUENCE [LARGE SCALE GENOMIC DNA]</scope>
    <source>
        <strain evidence="4 5">YIM 95161</strain>
    </source>
</reference>
<dbReference type="PANTHER" id="PTHR13887">
    <property type="entry name" value="GLUTATHIONE S-TRANSFERASE KAPPA"/>
    <property type="match status" value="1"/>
</dbReference>
<evidence type="ECO:0000259" key="3">
    <source>
        <dbReference type="PROSITE" id="PS51352"/>
    </source>
</evidence>
<evidence type="ECO:0000313" key="5">
    <source>
        <dbReference type="Proteomes" id="UP000285123"/>
    </source>
</evidence>
<comment type="caution">
    <text evidence="4">The sequence shown here is derived from an EMBL/GenBank/DDBJ whole genome shotgun (WGS) entry which is preliminary data.</text>
</comment>
<accession>A0A423PG08</accession>
<dbReference type="Proteomes" id="UP000285123">
    <property type="component" value="Unassembled WGS sequence"/>
</dbReference>
<dbReference type="SUPFAM" id="SSF52833">
    <property type="entry name" value="Thioredoxin-like"/>
    <property type="match status" value="1"/>
</dbReference>
<dbReference type="InterPro" id="IPR036249">
    <property type="entry name" value="Thioredoxin-like_sf"/>
</dbReference>
<gene>
    <name evidence="4" type="ORF">SAHL_15660</name>
</gene>
<dbReference type="PROSITE" id="PS51352">
    <property type="entry name" value="THIOREDOXIN_2"/>
    <property type="match status" value="1"/>
</dbReference>
<dbReference type="InterPro" id="IPR013766">
    <property type="entry name" value="Thioredoxin_domain"/>
</dbReference>
<dbReference type="PANTHER" id="PTHR13887:SF55">
    <property type="entry name" value="SLR0313 PROTEIN"/>
    <property type="match status" value="1"/>
</dbReference>
<name>A0A423PG08_9GAMM</name>
<comment type="similarity">
    <text evidence="1">Belongs to the thioredoxin family. DsbA subfamily.</text>
</comment>
<feature type="region of interest" description="Disordered" evidence="2">
    <location>
        <begin position="1"/>
        <end position="20"/>
    </location>
</feature>
<dbReference type="EMBL" id="AYKF01000126">
    <property type="protein sequence ID" value="ROO24589.1"/>
    <property type="molecule type" value="Genomic_DNA"/>
</dbReference>
<dbReference type="AlphaFoldDB" id="A0A423PG08"/>
<dbReference type="InterPro" id="IPR012336">
    <property type="entry name" value="Thioredoxin-like_fold"/>
</dbReference>
<protein>
    <submittedName>
        <fullName evidence="4">DSBA oxidoreductase</fullName>
    </submittedName>
</protein>
<evidence type="ECO:0000256" key="2">
    <source>
        <dbReference type="SAM" id="MobiDB-lite"/>
    </source>
</evidence>
<evidence type="ECO:0000256" key="1">
    <source>
        <dbReference type="ARBA" id="ARBA00005791"/>
    </source>
</evidence>